<dbReference type="EMBL" id="VSSQ01040958">
    <property type="protein sequence ID" value="MPM94295.1"/>
    <property type="molecule type" value="Genomic_DNA"/>
</dbReference>
<reference evidence="1" key="1">
    <citation type="submission" date="2019-08" db="EMBL/GenBank/DDBJ databases">
        <authorList>
            <person name="Kucharzyk K."/>
            <person name="Murdoch R.W."/>
            <person name="Higgins S."/>
            <person name="Loffler F."/>
        </authorList>
    </citation>
    <scope>NUCLEOTIDE SEQUENCE</scope>
</reference>
<organism evidence="1">
    <name type="scientific">bioreactor metagenome</name>
    <dbReference type="NCBI Taxonomy" id="1076179"/>
    <lineage>
        <taxon>unclassified sequences</taxon>
        <taxon>metagenomes</taxon>
        <taxon>ecological metagenomes</taxon>
    </lineage>
</organism>
<protein>
    <submittedName>
        <fullName evidence="1">Uncharacterized protein</fullName>
    </submittedName>
</protein>
<name>A0A645DYA4_9ZZZZ</name>
<comment type="caution">
    <text evidence="1">The sequence shown here is derived from an EMBL/GenBank/DDBJ whole genome shotgun (WGS) entry which is preliminary data.</text>
</comment>
<gene>
    <name evidence="1" type="ORF">SDC9_141441</name>
</gene>
<proteinExistence type="predicted"/>
<dbReference type="AlphaFoldDB" id="A0A645DYA4"/>
<accession>A0A645DYA4</accession>
<sequence>MLKSVFANVGAAQAGRLDEIDLNGRKLPVAAEYITGDEIGFGTVESGLTGGFKVLQAAGIHGRAQGVFGLGPLFIILHILAFFAAQAEAHAVIGEVVGIQHLADEAEGAFELALDLILGAEGVAIILRQAAHAGKPVELSRLLIAVQGGEFCKAQRQLTVGVQAHLFVEGHVAGAVHGFEAEGDVLIHHGREHDVLVVIVMAGAFVEVLFDHMPGEDVGVAVLGLQLAHVLFHLIAQLFALGGKEGQTGADIIREVEETQFLAKLAMIALLGFFQAPQVVFELVRR</sequence>
<evidence type="ECO:0000313" key="1">
    <source>
        <dbReference type="EMBL" id="MPM94295.1"/>
    </source>
</evidence>